<feature type="domain" description="Response regulatory" evidence="12">
    <location>
        <begin position="707"/>
        <end position="825"/>
    </location>
</feature>
<keyword evidence="7 13" id="KW-0067">ATP-binding</keyword>
<dbReference type="GO" id="GO:0005524">
    <property type="term" value="F:ATP binding"/>
    <property type="evidence" value="ECO:0007669"/>
    <property type="project" value="UniProtKB-KW"/>
</dbReference>
<keyword evidence="14" id="KW-1185">Reference proteome</keyword>
<dbReference type="SMART" id="SM00387">
    <property type="entry name" value="HATPase_c"/>
    <property type="match status" value="2"/>
</dbReference>
<name>A0ABW0HVT0_9BACL</name>
<comment type="catalytic activity">
    <reaction evidence="1">
        <text>ATP + protein L-histidine = ADP + protein N-phospho-L-histidine.</text>
        <dbReference type="EC" id="2.7.13.3"/>
    </reaction>
</comment>
<reference evidence="14" key="1">
    <citation type="journal article" date="2019" name="Int. J. Syst. Evol. Microbiol.">
        <title>The Global Catalogue of Microorganisms (GCM) 10K type strain sequencing project: providing services to taxonomists for standard genome sequencing and annotation.</title>
        <authorList>
            <consortium name="The Broad Institute Genomics Platform"/>
            <consortium name="The Broad Institute Genome Sequencing Center for Infectious Disease"/>
            <person name="Wu L."/>
            <person name="Ma J."/>
        </authorList>
    </citation>
    <scope>NUCLEOTIDE SEQUENCE [LARGE SCALE GENOMIC DNA]</scope>
    <source>
        <strain evidence="14">CGMCC 1.18575</strain>
    </source>
</reference>
<sequence length="1038" mass="115918">MKRSRIRYKNVLGAVAGLAFVLIASVLLLLPPSTQTNPPPKAVHGVLDLTNWDMGSQGSVKLAGEWGFYWQRLLASEDWDKPGAPVPDAVTSVPAVWDQYRIDGKRLPGYGFATYRLKVKLDADKVPDSLALTVPIMSTANKVMIDGRTVAASGKVAQSSEEAVAAYAPRTVVFQPPGPTFDIIVQVSNYLYPEGGTWYAMELGTEEQIFASDKQQFAVEMIVLGSSLMIGLYHIFIFLQNRRSRSALYFGLLCLMVAIRLLAVKDVFLLQLLPSADIRLVIFLEHVTYYGGIVFGALYRRHLYPDDFSKKIVYPTVWIGSGFILSAVLLPTEMYTKWISAFHLLAWFSSGYNLFGLAVAAWRKREGAWLHIIGTSVSLAGLVHDILFLLNPQLYHGGGIPIAHIGMIAMIGIEAIALSRRFSNAFRTIETMSEKLISQDRLKDEFLANTSHELRTPIHGIINLSQSVIDSGTDNLNDIQRANLGSVLSVARRLAALIDDILDFSRLRNRDIILHLRNVDVRGVMAANLEVFRHYIGTKPIRLEFRWPDELPYARADENRLLQILYNLIGNAIKYTERGEIIVSAQRDGDMLLMHVSDTGIGIPEEKRELIFQSFEQIGTTEEKAYGGAGLGLGITKRLVELHGGTIIVASEPSKGSTFSFTIPIGDENEQAAEIRNGKNAIADGRMPEPFIAATAEQRSNRNSQYTILAVDDDPVNLQVVIGALTSEPYEVLVARRGEEALNVLESHRRQIDLIVLDVMMPGLSGYETCRRIRQRYSLSELPVLLATAKTEPEDMLNGFGAGANDFLTKPFYSVELRARVRTLLDMKRSAEEAVASEMAFLQAQIKPHFLYNTLNTLVSLSLDEPKTTYHLLIKLSRYLRSSFDFNHLDKLVPLNQELELTESYLDIEKARFGDRLRVVYTIEEGVDCMLPPLALQPIVENAVRHGVMKRKKGGTVDVSVRREERFVLITIEDDGMGMSESLLQALFTDRDRPGGVGLRNIQQRMMRMYGYGLDIASKEGQGTRVTLRFPDDGRGQE</sequence>
<dbReference type="Pfam" id="PF00512">
    <property type="entry name" value="HisKA"/>
    <property type="match status" value="1"/>
</dbReference>
<feature type="transmembrane region" description="Helical" evidence="10">
    <location>
        <begin position="246"/>
        <end position="263"/>
    </location>
</feature>
<dbReference type="InterPro" id="IPR011623">
    <property type="entry name" value="7TMR_DISM_rcpt_extracell_dom1"/>
</dbReference>
<evidence type="ECO:0000256" key="10">
    <source>
        <dbReference type="SAM" id="Phobius"/>
    </source>
</evidence>
<evidence type="ECO:0000256" key="6">
    <source>
        <dbReference type="ARBA" id="ARBA00022777"/>
    </source>
</evidence>
<dbReference type="InterPro" id="IPR005467">
    <property type="entry name" value="His_kinase_dom"/>
</dbReference>
<keyword evidence="10" id="KW-0812">Transmembrane</keyword>
<dbReference type="InterPro" id="IPR004358">
    <property type="entry name" value="Sig_transdc_His_kin-like_C"/>
</dbReference>
<dbReference type="SUPFAM" id="SSF47384">
    <property type="entry name" value="Homodimeric domain of signal transducing histidine kinase"/>
    <property type="match status" value="1"/>
</dbReference>
<keyword evidence="10" id="KW-1133">Transmembrane helix</keyword>
<evidence type="ECO:0000259" key="11">
    <source>
        <dbReference type="PROSITE" id="PS50109"/>
    </source>
</evidence>
<dbReference type="RefSeq" id="WP_378136496.1">
    <property type="nucleotide sequence ID" value="NZ_JBHSMI010000029.1"/>
</dbReference>
<evidence type="ECO:0000259" key="12">
    <source>
        <dbReference type="PROSITE" id="PS50110"/>
    </source>
</evidence>
<dbReference type="CDD" id="cd16922">
    <property type="entry name" value="HATPase_EvgS-ArcB-TorS-like"/>
    <property type="match status" value="1"/>
</dbReference>
<dbReference type="CDD" id="cd00082">
    <property type="entry name" value="HisKA"/>
    <property type="match status" value="1"/>
</dbReference>
<dbReference type="SUPFAM" id="SSF55874">
    <property type="entry name" value="ATPase domain of HSP90 chaperone/DNA topoisomerase II/histidine kinase"/>
    <property type="match status" value="2"/>
</dbReference>
<dbReference type="EMBL" id="JBHSMI010000029">
    <property type="protein sequence ID" value="MFC5405341.1"/>
    <property type="molecule type" value="Genomic_DNA"/>
</dbReference>
<evidence type="ECO:0000256" key="7">
    <source>
        <dbReference type="ARBA" id="ARBA00022840"/>
    </source>
</evidence>
<dbReference type="SMART" id="SM00388">
    <property type="entry name" value="HisKA"/>
    <property type="match status" value="1"/>
</dbReference>
<dbReference type="PROSITE" id="PS50109">
    <property type="entry name" value="HIS_KIN"/>
    <property type="match status" value="2"/>
</dbReference>
<dbReference type="SMART" id="SM00448">
    <property type="entry name" value="REC"/>
    <property type="match status" value="1"/>
</dbReference>
<keyword evidence="5" id="KW-0547">Nucleotide-binding</keyword>
<dbReference type="PANTHER" id="PTHR43547">
    <property type="entry name" value="TWO-COMPONENT HISTIDINE KINASE"/>
    <property type="match status" value="1"/>
</dbReference>
<dbReference type="InterPro" id="IPR011006">
    <property type="entry name" value="CheY-like_superfamily"/>
</dbReference>
<dbReference type="InterPro" id="IPR010559">
    <property type="entry name" value="Sig_transdc_His_kin_internal"/>
</dbReference>
<dbReference type="Pfam" id="PF00072">
    <property type="entry name" value="Response_reg"/>
    <property type="match status" value="1"/>
</dbReference>
<organism evidence="13 14">
    <name type="scientific">Cohnella soli</name>
    <dbReference type="NCBI Taxonomy" id="425005"/>
    <lineage>
        <taxon>Bacteria</taxon>
        <taxon>Bacillati</taxon>
        <taxon>Bacillota</taxon>
        <taxon>Bacilli</taxon>
        <taxon>Bacillales</taxon>
        <taxon>Paenibacillaceae</taxon>
        <taxon>Cohnella</taxon>
    </lineage>
</organism>
<dbReference type="Gene3D" id="3.30.565.10">
    <property type="entry name" value="Histidine kinase-like ATPase, C-terminal domain"/>
    <property type="match status" value="2"/>
</dbReference>
<keyword evidence="4" id="KW-0808">Transferase</keyword>
<evidence type="ECO:0000256" key="9">
    <source>
        <dbReference type="PROSITE-ProRule" id="PRU00169"/>
    </source>
</evidence>
<evidence type="ECO:0000256" key="2">
    <source>
        <dbReference type="ARBA" id="ARBA00012438"/>
    </source>
</evidence>
<feature type="modified residue" description="4-aspartylphosphate" evidence="9">
    <location>
        <position position="758"/>
    </location>
</feature>
<evidence type="ECO:0000313" key="14">
    <source>
        <dbReference type="Proteomes" id="UP001596113"/>
    </source>
</evidence>
<accession>A0ABW0HVT0</accession>
<dbReference type="InterPro" id="IPR036097">
    <property type="entry name" value="HisK_dim/P_sf"/>
</dbReference>
<dbReference type="InterPro" id="IPR001789">
    <property type="entry name" value="Sig_transdc_resp-reg_receiver"/>
</dbReference>
<dbReference type="PANTHER" id="PTHR43547:SF2">
    <property type="entry name" value="HYBRID SIGNAL TRANSDUCTION HISTIDINE KINASE C"/>
    <property type="match status" value="1"/>
</dbReference>
<dbReference type="SUPFAM" id="SSF52172">
    <property type="entry name" value="CheY-like"/>
    <property type="match status" value="1"/>
</dbReference>
<keyword evidence="6" id="KW-0418">Kinase</keyword>
<keyword evidence="8" id="KW-0902">Two-component regulatory system</keyword>
<feature type="transmembrane region" description="Helical" evidence="10">
    <location>
        <begin position="217"/>
        <end position="239"/>
    </location>
</feature>
<feature type="domain" description="Histidine kinase" evidence="11">
    <location>
        <begin position="449"/>
        <end position="667"/>
    </location>
</feature>
<comment type="caution">
    <text evidence="13">The sequence shown here is derived from an EMBL/GenBank/DDBJ whole genome shotgun (WGS) entry which is preliminary data.</text>
</comment>
<evidence type="ECO:0000256" key="4">
    <source>
        <dbReference type="ARBA" id="ARBA00022679"/>
    </source>
</evidence>
<dbReference type="InterPro" id="IPR036890">
    <property type="entry name" value="HATPase_C_sf"/>
</dbReference>
<dbReference type="InterPro" id="IPR003661">
    <property type="entry name" value="HisK_dim/P_dom"/>
</dbReference>
<evidence type="ECO:0000256" key="3">
    <source>
        <dbReference type="ARBA" id="ARBA00022553"/>
    </source>
</evidence>
<feature type="transmembrane region" description="Helical" evidence="10">
    <location>
        <begin position="369"/>
        <end position="390"/>
    </location>
</feature>
<protein>
    <recommendedName>
        <fullName evidence="2">histidine kinase</fullName>
        <ecNumber evidence="2">2.7.13.3</ecNumber>
    </recommendedName>
</protein>
<evidence type="ECO:0000313" key="13">
    <source>
        <dbReference type="EMBL" id="MFC5405341.1"/>
    </source>
</evidence>
<dbReference type="Pfam" id="PF02518">
    <property type="entry name" value="HATPase_c"/>
    <property type="match status" value="2"/>
</dbReference>
<feature type="transmembrane region" description="Helical" evidence="10">
    <location>
        <begin position="312"/>
        <end position="332"/>
    </location>
</feature>
<dbReference type="PRINTS" id="PR00344">
    <property type="entry name" value="BCTRLSENSOR"/>
</dbReference>
<dbReference type="Pfam" id="PF07695">
    <property type="entry name" value="7TMR-DISM_7TM"/>
    <property type="match status" value="1"/>
</dbReference>
<dbReference type="Proteomes" id="UP001596113">
    <property type="component" value="Unassembled WGS sequence"/>
</dbReference>
<keyword evidence="3 9" id="KW-0597">Phosphoprotein</keyword>
<dbReference type="InterPro" id="IPR003594">
    <property type="entry name" value="HATPase_dom"/>
</dbReference>
<feature type="transmembrane region" description="Helical" evidence="10">
    <location>
        <begin position="338"/>
        <end position="362"/>
    </location>
</feature>
<dbReference type="PROSITE" id="PS50110">
    <property type="entry name" value="RESPONSE_REGULATORY"/>
    <property type="match status" value="1"/>
</dbReference>
<feature type="domain" description="Histidine kinase" evidence="11">
    <location>
        <begin position="935"/>
        <end position="1034"/>
    </location>
</feature>
<evidence type="ECO:0000256" key="8">
    <source>
        <dbReference type="ARBA" id="ARBA00023012"/>
    </source>
</evidence>
<dbReference type="Pfam" id="PF06580">
    <property type="entry name" value="His_kinase"/>
    <property type="match status" value="1"/>
</dbReference>
<proteinExistence type="predicted"/>
<evidence type="ECO:0000256" key="1">
    <source>
        <dbReference type="ARBA" id="ARBA00000085"/>
    </source>
</evidence>
<keyword evidence="10" id="KW-0472">Membrane</keyword>
<feature type="transmembrane region" description="Helical" evidence="10">
    <location>
        <begin position="278"/>
        <end position="300"/>
    </location>
</feature>
<dbReference type="Gene3D" id="1.10.287.130">
    <property type="match status" value="1"/>
</dbReference>
<dbReference type="Gene3D" id="3.40.50.2300">
    <property type="match status" value="1"/>
</dbReference>
<evidence type="ECO:0000256" key="5">
    <source>
        <dbReference type="ARBA" id="ARBA00022741"/>
    </source>
</evidence>
<gene>
    <name evidence="13" type="ORF">ACFPOF_21575</name>
</gene>
<dbReference type="EC" id="2.7.13.3" evidence="2"/>